<dbReference type="RefSeq" id="WP_145434604.1">
    <property type="nucleotide sequence ID" value="NZ_CP036339.1"/>
</dbReference>
<dbReference type="OrthoDB" id="250901at2"/>
<accession>A0A517U2P8</accession>
<dbReference type="EMBL" id="CP036339">
    <property type="protein sequence ID" value="QDT74890.1"/>
    <property type="molecule type" value="Genomic_DNA"/>
</dbReference>
<evidence type="ECO:0000313" key="1">
    <source>
        <dbReference type="EMBL" id="QDT74890.1"/>
    </source>
</evidence>
<reference evidence="1 2" key="1">
    <citation type="submission" date="2019-02" db="EMBL/GenBank/DDBJ databases">
        <title>Deep-cultivation of Planctomycetes and their phenomic and genomic characterization uncovers novel biology.</title>
        <authorList>
            <person name="Wiegand S."/>
            <person name="Jogler M."/>
            <person name="Boedeker C."/>
            <person name="Pinto D."/>
            <person name="Vollmers J."/>
            <person name="Rivas-Marin E."/>
            <person name="Kohn T."/>
            <person name="Peeters S.H."/>
            <person name="Heuer A."/>
            <person name="Rast P."/>
            <person name="Oberbeckmann S."/>
            <person name="Bunk B."/>
            <person name="Jeske O."/>
            <person name="Meyerdierks A."/>
            <person name="Storesund J.E."/>
            <person name="Kallscheuer N."/>
            <person name="Luecker S."/>
            <person name="Lage O.M."/>
            <person name="Pohl T."/>
            <person name="Merkel B.J."/>
            <person name="Hornburger P."/>
            <person name="Mueller R.-W."/>
            <person name="Bruemmer F."/>
            <person name="Labrenz M."/>
            <person name="Spormann A.M."/>
            <person name="Op den Camp H."/>
            <person name="Overmann J."/>
            <person name="Amann R."/>
            <person name="Jetten M.S.M."/>
            <person name="Mascher T."/>
            <person name="Medema M.H."/>
            <person name="Devos D.P."/>
            <person name="Kaster A.-K."/>
            <person name="Ovreas L."/>
            <person name="Rohde M."/>
            <person name="Galperin M.Y."/>
            <person name="Jogler C."/>
        </authorList>
    </citation>
    <scope>NUCLEOTIDE SEQUENCE [LARGE SCALE GENOMIC DNA]</scope>
    <source>
        <strain evidence="1 2">I41</strain>
    </source>
</reference>
<proteinExistence type="predicted"/>
<dbReference type="KEGG" id="llh:I41_40940"/>
<name>A0A517U2P8_9BACT</name>
<keyword evidence="2" id="KW-1185">Reference proteome</keyword>
<gene>
    <name evidence="1" type="ORF">I41_40940</name>
</gene>
<protein>
    <submittedName>
        <fullName evidence="1">Uncharacterized protein</fullName>
    </submittedName>
</protein>
<dbReference type="Proteomes" id="UP000317909">
    <property type="component" value="Chromosome"/>
</dbReference>
<evidence type="ECO:0000313" key="2">
    <source>
        <dbReference type="Proteomes" id="UP000317909"/>
    </source>
</evidence>
<sequence>MRRFTTKLVIALLAIGGGYWAARTLAPLAIEPLNLAEPPSVLQTPTLTSVSVPAGGPSGDQLVQEVINRSLERRPNIAAHVRQLVRVGDERLNGKGSYWQQGLGNLRRTRWELETHVGTDPAFVTQVYDGEYVWTDRKLPGTRKVTRVGMEAIRRELSSQSGAGQGSGIAAFSDAAVRGGLSQLISSLARCFTFSSPQPMQLGERTMLAVIGTWRPEQLEKEWPGLSTKAPEEWPSHLPHHVLLYIDSSELFPYLIEYRGGVDAELVTDPHGVFATRDPLALFEFYDVQYFGSTMPASLFQYTPPDPSWHDVTSKVVEELRAAEAKPPAEMTQRTGTWRQ</sequence>
<organism evidence="1 2">
    <name type="scientific">Lacipirellula limnantheis</name>
    <dbReference type="NCBI Taxonomy" id="2528024"/>
    <lineage>
        <taxon>Bacteria</taxon>
        <taxon>Pseudomonadati</taxon>
        <taxon>Planctomycetota</taxon>
        <taxon>Planctomycetia</taxon>
        <taxon>Pirellulales</taxon>
        <taxon>Lacipirellulaceae</taxon>
        <taxon>Lacipirellula</taxon>
    </lineage>
</organism>
<dbReference type="AlphaFoldDB" id="A0A517U2P8"/>